<feature type="region of interest" description="Disordered" evidence="1">
    <location>
        <begin position="1"/>
        <end position="59"/>
    </location>
</feature>
<comment type="caution">
    <text evidence="3">The sequence shown here is derived from an EMBL/GenBank/DDBJ whole genome shotgun (WGS) entry which is preliminary data.</text>
</comment>
<gene>
    <name evidence="3" type="ORF">Pmani_013662</name>
</gene>
<reference evidence="3" key="1">
    <citation type="submission" date="2023-11" db="EMBL/GenBank/DDBJ databases">
        <title>Genome assemblies of two species of porcelain crab, Petrolisthes cinctipes and Petrolisthes manimaculis (Anomura: Porcellanidae).</title>
        <authorList>
            <person name="Angst P."/>
        </authorList>
    </citation>
    <scope>NUCLEOTIDE SEQUENCE</scope>
    <source>
        <strain evidence="3">PB745_02</strain>
        <tissue evidence="3">Gill</tissue>
    </source>
</reference>
<dbReference type="AlphaFoldDB" id="A0AAE1PWT9"/>
<sequence length="214" mass="23337">MKGLMRKRSTTAARLQRAFSAKGLRGPNGDNNNKDTAINNNSSNNGSPGGLPPNRTREGRPKRQFIMETPVTFTTGVQSQERHLFLFSDLLLVAKARSGGNFKLKEKVRVSEMWLSSCLDDVAEVAKSQDTSFVMGWPTTNVVASFSDLQPTNTLIGSSFIPCLVLSGGRHRYLARISSLAGLDWVKTGSGKEGVNDRKGEGTDSMVRGESDRK</sequence>
<dbReference type="Gene3D" id="2.30.29.30">
    <property type="entry name" value="Pleckstrin-homology domain (PH domain)/Phosphotyrosine-binding domain (PTB)"/>
    <property type="match status" value="1"/>
</dbReference>
<dbReference type="InterPro" id="IPR047887">
    <property type="entry name" value="ARHGAP20_PH"/>
</dbReference>
<dbReference type="Pfam" id="PF22286">
    <property type="entry name" value="RHG20_PH"/>
    <property type="match status" value="1"/>
</dbReference>
<dbReference type="SUPFAM" id="SSF50729">
    <property type="entry name" value="PH domain-like"/>
    <property type="match status" value="1"/>
</dbReference>
<evidence type="ECO:0000259" key="2">
    <source>
        <dbReference type="Pfam" id="PF22286"/>
    </source>
</evidence>
<dbReference type="PANTHER" id="PTHR23179:SF3">
    <property type="entry name" value="RHO GTPASE-ACTIVATING PROTEIN 20"/>
    <property type="match status" value="1"/>
</dbReference>
<evidence type="ECO:0000256" key="1">
    <source>
        <dbReference type="SAM" id="MobiDB-lite"/>
    </source>
</evidence>
<feature type="domain" description="ARHGAP20 PH" evidence="2">
    <location>
        <begin position="65"/>
        <end position="147"/>
    </location>
</feature>
<dbReference type="EMBL" id="JAWZYT010001145">
    <property type="protein sequence ID" value="KAK4315100.1"/>
    <property type="molecule type" value="Genomic_DNA"/>
</dbReference>
<dbReference type="CDD" id="cd13319">
    <property type="entry name" value="PH_RARhoGAP"/>
    <property type="match status" value="1"/>
</dbReference>
<dbReference type="InterPro" id="IPR011993">
    <property type="entry name" value="PH-like_dom_sf"/>
</dbReference>
<feature type="region of interest" description="Disordered" evidence="1">
    <location>
        <begin position="191"/>
        <end position="214"/>
    </location>
</feature>
<dbReference type="GO" id="GO:0005096">
    <property type="term" value="F:GTPase activator activity"/>
    <property type="evidence" value="ECO:0007669"/>
    <property type="project" value="TreeGrafter"/>
</dbReference>
<feature type="compositionally biased region" description="Low complexity" evidence="1">
    <location>
        <begin position="28"/>
        <end position="46"/>
    </location>
</feature>
<evidence type="ECO:0000313" key="4">
    <source>
        <dbReference type="Proteomes" id="UP001292094"/>
    </source>
</evidence>
<dbReference type="Proteomes" id="UP001292094">
    <property type="component" value="Unassembled WGS sequence"/>
</dbReference>
<name>A0AAE1PWT9_9EUCA</name>
<dbReference type="PANTHER" id="PTHR23179">
    <property type="entry name" value="T-CELL ACTIVATION RHO GTPASE ACTIVATING PROTEIN-RELATED"/>
    <property type="match status" value="1"/>
</dbReference>
<proteinExistence type="predicted"/>
<protein>
    <recommendedName>
        <fullName evidence="2">ARHGAP20 PH domain-containing protein</fullName>
    </recommendedName>
</protein>
<accession>A0AAE1PWT9</accession>
<organism evidence="3 4">
    <name type="scientific">Petrolisthes manimaculis</name>
    <dbReference type="NCBI Taxonomy" id="1843537"/>
    <lineage>
        <taxon>Eukaryota</taxon>
        <taxon>Metazoa</taxon>
        <taxon>Ecdysozoa</taxon>
        <taxon>Arthropoda</taxon>
        <taxon>Crustacea</taxon>
        <taxon>Multicrustacea</taxon>
        <taxon>Malacostraca</taxon>
        <taxon>Eumalacostraca</taxon>
        <taxon>Eucarida</taxon>
        <taxon>Decapoda</taxon>
        <taxon>Pleocyemata</taxon>
        <taxon>Anomura</taxon>
        <taxon>Galatheoidea</taxon>
        <taxon>Porcellanidae</taxon>
        <taxon>Petrolisthes</taxon>
    </lineage>
</organism>
<feature type="compositionally biased region" description="Basic and acidic residues" evidence="1">
    <location>
        <begin position="194"/>
        <end position="214"/>
    </location>
</feature>
<keyword evidence="4" id="KW-1185">Reference proteome</keyword>
<evidence type="ECO:0000313" key="3">
    <source>
        <dbReference type="EMBL" id="KAK4315100.1"/>
    </source>
</evidence>